<feature type="compositionally biased region" description="Low complexity" evidence="4">
    <location>
        <begin position="268"/>
        <end position="279"/>
    </location>
</feature>
<name>A0A9D1USC0_9MICC</name>
<feature type="region of interest" description="Disordered" evidence="4">
    <location>
        <begin position="250"/>
        <end position="383"/>
    </location>
</feature>
<evidence type="ECO:0000256" key="1">
    <source>
        <dbReference type="ARBA" id="ARBA00006484"/>
    </source>
</evidence>
<dbReference type="EMBL" id="DXGD01000127">
    <property type="protein sequence ID" value="HIW99191.1"/>
    <property type="molecule type" value="Genomic_DNA"/>
</dbReference>
<comment type="similarity">
    <text evidence="1 3">Belongs to the short-chain dehydrogenases/reductases (SDR) family.</text>
</comment>
<dbReference type="Pfam" id="PF00106">
    <property type="entry name" value="adh_short"/>
    <property type="match status" value="1"/>
</dbReference>
<reference evidence="5" key="2">
    <citation type="submission" date="2021-04" db="EMBL/GenBank/DDBJ databases">
        <authorList>
            <person name="Gilroy R."/>
        </authorList>
    </citation>
    <scope>NUCLEOTIDE SEQUENCE</scope>
    <source>
        <strain evidence="5">ChiHejej3B27-3195</strain>
    </source>
</reference>
<dbReference type="AlphaFoldDB" id="A0A9D1USC0"/>
<evidence type="ECO:0000256" key="4">
    <source>
        <dbReference type="SAM" id="MobiDB-lite"/>
    </source>
</evidence>
<dbReference type="CDD" id="cd05233">
    <property type="entry name" value="SDR_c"/>
    <property type="match status" value="1"/>
</dbReference>
<feature type="compositionally biased region" description="Basic and acidic residues" evidence="4">
    <location>
        <begin position="374"/>
        <end position="383"/>
    </location>
</feature>
<sequence length="383" mass="40573">MSIHTAVITGSTSGLGAAFARQLAAQGFSLVLVARDRDRLEGQSEALSSQYGVRAAFIVADLVTDEGVNAVQERLSDPAKPVHLLVNNAGHGLAEDFVDSSLEAERGLLRLHVQTTMELSHTAARSMSRRHGGRIINVASVAGFTPTGTYSAAKAWVINFSKALHQQLRGDGVAVTALCPGLVRTEFHPRSGIKIRGAKRWMWLDPEDVVRQGLAANAQGSAMCIPSRSYQMLTSSLKFVPDSMVQWAVSRRSGSSSTPQRTLEQGDAASPPAAPSAGATQRSPARADEDKTADPTTDAIRTVDAYKASRMSLPKPPKNASSAPSAAGYSSPRTGEVEHGADAPETEASDQQEPASGEQSSGPQGGRQQIDSVQKQEKNPLQK</sequence>
<dbReference type="PRINTS" id="PR00080">
    <property type="entry name" value="SDRFAMILY"/>
</dbReference>
<dbReference type="Gene3D" id="3.40.50.720">
    <property type="entry name" value="NAD(P)-binding Rossmann-like Domain"/>
    <property type="match status" value="1"/>
</dbReference>
<organism evidence="5 6">
    <name type="scientific">Candidatus Nesterenkonia stercoripullorum</name>
    <dbReference type="NCBI Taxonomy" id="2838701"/>
    <lineage>
        <taxon>Bacteria</taxon>
        <taxon>Bacillati</taxon>
        <taxon>Actinomycetota</taxon>
        <taxon>Actinomycetes</taxon>
        <taxon>Micrococcales</taxon>
        <taxon>Micrococcaceae</taxon>
        <taxon>Nesterenkonia</taxon>
    </lineage>
</organism>
<dbReference type="Proteomes" id="UP000824151">
    <property type="component" value="Unassembled WGS sequence"/>
</dbReference>
<evidence type="ECO:0000313" key="6">
    <source>
        <dbReference type="Proteomes" id="UP000824151"/>
    </source>
</evidence>
<feature type="compositionally biased region" description="Low complexity" evidence="4">
    <location>
        <begin position="318"/>
        <end position="332"/>
    </location>
</feature>
<dbReference type="PANTHER" id="PTHR44196:SF2">
    <property type="entry name" value="SHORT-CHAIN DEHYDROGENASE-RELATED"/>
    <property type="match status" value="1"/>
</dbReference>
<dbReference type="GO" id="GO:0016020">
    <property type="term" value="C:membrane"/>
    <property type="evidence" value="ECO:0007669"/>
    <property type="project" value="TreeGrafter"/>
</dbReference>
<dbReference type="InterPro" id="IPR036291">
    <property type="entry name" value="NAD(P)-bd_dom_sf"/>
</dbReference>
<keyword evidence="2" id="KW-0560">Oxidoreductase</keyword>
<feature type="compositionally biased region" description="Polar residues" evidence="4">
    <location>
        <begin position="252"/>
        <end position="263"/>
    </location>
</feature>
<proteinExistence type="inferred from homology"/>
<accession>A0A9D1USC0</accession>
<dbReference type="PANTHER" id="PTHR44196">
    <property type="entry name" value="DEHYDROGENASE/REDUCTASE SDR FAMILY MEMBER 7B"/>
    <property type="match status" value="1"/>
</dbReference>
<evidence type="ECO:0000256" key="2">
    <source>
        <dbReference type="ARBA" id="ARBA00023002"/>
    </source>
</evidence>
<evidence type="ECO:0000313" key="5">
    <source>
        <dbReference type="EMBL" id="HIW99191.1"/>
    </source>
</evidence>
<gene>
    <name evidence="5" type="ORF">H9871_03515</name>
</gene>
<dbReference type="SUPFAM" id="SSF51735">
    <property type="entry name" value="NAD(P)-binding Rossmann-fold domains"/>
    <property type="match status" value="1"/>
</dbReference>
<comment type="caution">
    <text evidence="5">The sequence shown here is derived from an EMBL/GenBank/DDBJ whole genome shotgun (WGS) entry which is preliminary data.</text>
</comment>
<feature type="compositionally biased region" description="Polar residues" evidence="4">
    <location>
        <begin position="351"/>
        <end position="373"/>
    </location>
</feature>
<dbReference type="PRINTS" id="PR00081">
    <property type="entry name" value="GDHRDH"/>
</dbReference>
<reference evidence="5" key="1">
    <citation type="journal article" date="2021" name="PeerJ">
        <title>Extensive microbial diversity within the chicken gut microbiome revealed by metagenomics and culture.</title>
        <authorList>
            <person name="Gilroy R."/>
            <person name="Ravi A."/>
            <person name="Getino M."/>
            <person name="Pursley I."/>
            <person name="Horton D.L."/>
            <person name="Alikhan N.F."/>
            <person name="Baker D."/>
            <person name="Gharbi K."/>
            <person name="Hall N."/>
            <person name="Watson M."/>
            <person name="Adriaenssens E.M."/>
            <person name="Foster-Nyarko E."/>
            <person name="Jarju S."/>
            <person name="Secka A."/>
            <person name="Antonio M."/>
            <person name="Oren A."/>
            <person name="Chaudhuri R.R."/>
            <person name="La Ragione R."/>
            <person name="Hildebrand F."/>
            <person name="Pallen M.J."/>
        </authorList>
    </citation>
    <scope>NUCLEOTIDE SEQUENCE</scope>
    <source>
        <strain evidence="5">ChiHejej3B27-3195</strain>
    </source>
</reference>
<dbReference type="InterPro" id="IPR002347">
    <property type="entry name" value="SDR_fam"/>
</dbReference>
<evidence type="ECO:0000256" key="3">
    <source>
        <dbReference type="RuleBase" id="RU000363"/>
    </source>
</evidence>
<dbReference type="GO" id="GO:0016491">
    <property type="term" value="F:oxidoreductase activity"/>
    <property type="evidence" value="ECO:0007669"/>
    <property type="project" value="UniProtKB-KW"/>
</dbReference>
<protein>
    <submittedName>
        <fullName evidence="5">SDR family oxidoreductase</fullName>
    </submittedName>
</protein>